<feature type="domain" description="Endonuclease/exonuclease/phosphatase" evidence="3">
    <location>
        <begin position="133"/>
        <end position="337"/>
    </location>
</feature>
<proteinExistence type="predicted"/>
<dbReference type="InterPro" id="IPR005135">
    <property type="entry name" value="Endo/exonuclease/phosphatase"/>
</dbReference>
<evidence type="ECO:0000313" key="5">
    <source>
        <dbReference type="Proteomes" id="UP000319817"/>
    </source>
</evidence>
<evidence type="ECO:0000256" key="2">
    <source>
        <dbReference type="SAM" id="Phobius"/>
    </source>
</evidence>
<organism evidence="4 5">
    <name type="scientific">Stieleria marina</name>
    <dbReference type="NCBI Taxonomy" id="1930275"/>
    <lineage>
        <taxon>Bacteria</taxon>
        <taxon>Pseudomonadati</taxon>
        <taxon>Planctomycetota</taxon>
        <taxon>Planctomycetia</taxon>
        <taxon>Pirellulales</taxon>
        <taxon>Pirellulaceae</taxon>
        <taxon>Stieleria</taxon>
    </lineage>
</organism>
<name>A0A517NXS2_9BACT</name>
<feature type="transmembrane region" description="Helical" evidence="2">
    <location>
        <begin position="75"/>
        <end position="96"/>
    </location>
</feature>
<feature type="transmembrane region" description="Helical" evidence="2">
    <location>
        <begin position="43"/>
        <end position="63"/>
    </location>
</feature>
<dbReference type="InterPro" id="IPR051916">
    <property type="entry name" value="GPI-anchor_lipid_remodeler"/>
</dbReference>
<dbReference type="GO" id="GO:0003824">
    <property type="term" value="F:catalytic activity"/>
    <property type="evidence" value="ECO:0007669"/>
    <property type="project" value="InterPro"/>
</dbReference>
<keyword evidence="2" id="KW-0812">Transmembrane</keyword>
<keyword evidence="2" id="KW-1133">Transmembrane helix</keyword>
<gene>
    <name evidence="4" type="ORF">K239x_39300</name>
</gene>
<reference evidence="4 5" key="1">
    <citation type="submission" date="2019-02" db="EMBL/GenBank/DDBJ databases">
        <title>Deep-cultivation of Planctomycetes and their phenomic and genomic characterization uncovers novel biology.</title>
        <authorList>
            <person name="Wiegand S."/>
            <person name="Jogler M."/>
            <person name="Boedeker C."/>
            <person name="Pinto D."/>
            <person name="Vollmers J."/>
            <person name="Rivas-Marin E."/>
            <person name="Kohn T."/>
            <person name="Peeters S.H."/>
            <person name="Heuer A."/>
            <person name="Rast P."/>
            <person name="Oberbeckmann S."/>
            <person name="Bunk B."/>
            <person name="Jeske O."/>
            <person name="Meyerdierks A."/>
            <person name="Storesund J.E."/>
            <person name="Kallscheuer N."/>
            <person name="Luecker S."/>
            <person name="Lage O.M."/>
            <person name="Pohl T."/>
            <person name="Merkel B.J."/>
            <person name="Hornburger P."/>
            <person name="Mueller R.-W."/>
            <person name="Bruemmer F."/>
            <person name="Labrenz M."/>
            <person name="Spormann A.M."/>
            <person name="Op den Camp H."/>
            <person name="Overmann J."/>
            <person name="Amann R."/>
            <person name="Jetten M.S.M."/>
            <person name="Mascher T."/>
            <person name="Medema M.H."/>
            <person name="Devos D.P."/>
            <person name="Kaster A.-K."/>
            <person name="Ovreas L."/>
            <person name="Rohde M."/>
            <person name="Galperin M.Y."/>
            <person name="Jogler C."/>
        </authorList>
    </citation>
    <scope>NUCLEOTIDE SEQUENCE [LARGE SCALE GENOMIC DNA]</scope>
    <source>
        <strain evidence="4 5">K23_9</strain>
    </source>
</reference>
<dbReference type="AlphaFoldDB" id="A0A517NXS2"/>
<protein>
    <recommendedName>
        <fullName evidence="3">Endonuclease/exonuclease/phosphatase domain-containing protein</fullName>
    </recommendedName>
</protein>
<feature type="region of interest" description="Disordered" evidence="1">
    <location>
        <begin position="373"/>
        <end position="400"/>
    </location>
</feature>
<dbReference type="OrthoDB" id="9796594at2"/>
<dbReference type="Gene3D" id="3.60.10.10">
    <property type="entry name" value="Endonuclease/exonuclease/phosphatase"/>
    <property type="match status" value="1"/>
</dbReference>
<dbReference type="GO" id="GO:0006506">
    <property type="term" value="P:GPI anchor biosynthetic process"/>
    <property type="evidence" value="ECO:0007669"/>
    <property type="project" value="TreeGrafter"/>
</dbReference>
<dbReference type="GO" id="GO:0016020">
    <property type="term" value="C:membrane"/>
    <property type="evidence" value="ECO:0007669"/>
    <property type="project" value="GOC"/>
</dbReference>
<keyword evidence="2" id="KW-0472">Membrane</keyword>
<evidence type="ECO:0000259" key="3">
    <source>
        <dbReference type="Pfam" id="PF03372"/>
    </source>
</evidence>
<dbReference type="Pfam" id="PF03372">
    <property type="entry name" value="Exo_endo_phos"/>
    <property type="match status" value="1"/>
</dbReference>
<sequence>MHIAQLAAALLSLLMGLLACGSLLNLSNHPHWFVRAWDFPRVQIVVLGWIFTALYFAVKYAAARSATAPDANGPDLALGTWPIVAIVVFLTAWHGFRIIPYTPLLPKQSADTPASLNVSHWSDDQTIRMVMTNVEMENDDYALWITTITEEDPDIVLVVEIDDAWVQATKEFASRYPYRIIHPQDNWYGMMILSRLPIIDHQIRHLVQKDVPSIDAKLQMDDGTMIRFVGVHPRPPEPIRDNDATARDAELTLWGSELADAQGPVIIGGDLNDVAWSQTTRLFLRTSELLDPRRGRGFFNSFHANHWFLRFPLDHIFHSPHFTVSRVERLGFVGSDHFPILIDLRHTPSESHRHDVLTNKESDAEEIDTRIERAAEDESLDGEAVKELKRQSELEPKSAT</sequence>
<dbReference type="RefSeq" id="WP_145419681.1">
    <property type="nucleotide sequence ID" value="NZ_CP036526.1"/>
</dbReference>
<feature type="compositionally biased region" description="Basic and acidic residues" evidence="1">
    <location>
        <begin position="383"/>
        <end position="400"/>
    </location>
</feature>
<dbReference type="EMBL" id="CP036526">
    <property type="protein sequence ID" value="QDT11928.1"/>
    <property type="molecule type" value="Genomic_DNA"/>
</dbReference>
<dbReference type="InterPro" id="IPR036691">
    <property type="entry name" value="Endo/exonu/phosph_ase_sf"/>
</dbReference>
<dbReference type="PANTHER" id="PTHR14859:SF15">
    <property type="entry name" value="ENDONUCLEASE_EXONUCLEASE_PHOSPHATASE DOMAIN-CONTAINING PROTEIN"/>
    <property type="match status" value="1"/>
</dbReference>
<dbReference type="Proteomes" id="UP000319817">
    <property type="component" value="Chromosome"/>
</dbReference>
<dbReference type="PANTHER" id="PTHR14859">
    <property type="entry name" value="CALCOFLUOR WHITE HYPERSENSITIVE PROTEIN PRECURSOR"/>
    <property type="match status" value="1"/>
</dbReference>
<accession>A0A517NXS2</accession>
<keyword evidence="5" id="KW-1185">Reference proteome</keyword>
<dbReference type="SUPFAM" id="SSF56219">
    <property type="entry name" value="DNase I-like"/>
    <property type="match status" value="1"/>
</dbReference>
<evidence type="ECO:0000313" key="4">
    <source>
        <dbReference type="EMBL" id="QDT11928.1"/>
    </source>
</evidence>
<evidence type="ECO:0000256" key="1">
    <source>
        <dbReference type="SAM" id="MobiDB-lite"/>
    </source>
</evidence>